<accession>A0AA49GTM5</accession>
<feature type="domain" description="DSBA-like thioredoxin" evidence="1">
    <location>
        <begin position="3"/>
        <end position="204"/>
    </location>
</feature>
<dbReference type="InterPro" id="IPR036249">
    <property type="entry name" value="Thioredoxin-like_sf"/>
</dbReference>
<dbReference type="PANTHER" id="PTHR13887:SF41">
    <property type="entry name" value="THIOREDOXIN SUPERFAMILY PROTEIN"/>
    <property type="match status" value="1"/>
</dbReference>
<protein>
    <submittedName>
        <fullName evidence="2">DsbA family oxidoreductase</fullName>
    </submittedName>
</protein>
<sequence>MRVEIWSDIMCPFCYIGKRKFEAALSEFEHSEDIQVVWKSFQLNPAMKTEPDKNIHQYLAEHKGVSLQEASQMNEHVTAMAREVGLEYNFDKAVVANSFDAHRLIQLAKKHGKGDEAEERLFRAYFTEGANIADRITLTKVGEEIGLAAIDIENMFKEGTFAREVKDDIREAQQIGVRGVPFFVLDRKYGVSGAQPSEVFLSALTQAYEEAKPPQITPVNTASGDACDVDGNCE</sequence>
<dbReference type="Pfam" id="PF01323">
    <property type="entry name" value="DSBA"/>
    <property type="match status" value="1"/>
</dbReference>
<dbReference type="SUPFAM" id="SSF52833">
    <property type="entry name" value="Thioredoxin-like"/>
    <property type="match status" value="1"/>
</dbReference>
<reference evidence="2" key="2">
    <citation type="journal article" date="2024" name="Antonie Van Leeuwenhoek">
        <title>Roseihalotalea indica gen. nov., sp. nov., a halophilic Bacteroidetes from mesopelagic Southwest Indian Ocean with higher carbohydrate metabolic potential.</title>
        <authorList>
            <person name="Chen B."/>
            <person name="Zhang M."/>
            <person name="Lin D."/>
            <person name="Ye J."/>
            <person name="Tang K."/>
        </authorList>
    </citation>
    <scope>NUCLEOTIDE SEQUENCE</scope>
    <source>
        <strain evidence="2">TK19036</strain>
    </source>
</reference>
<evidence type="ECO:0000259" key="1">
    <source>
        <dbReference type="Pfam" id="PF01323"/>
    </source>
</evidence>
<name>A0AA49GTM5_9BACT</name>
<dbReference type="EMBL" id="CP120682">
    <property type="protein sequence ID" value="WKN39708.1"/>
    <property type="molecule type" value="Genomic_DNA"/>
</dbReference>
<reference evidence="2" key="1">
    <citation type="journal article" date="2023" name="Comput. Struct. Biotechnol. J.">
        <title>Discovery of a novel marine Bacteroidetes with a rich repertoire of carbohydrate-active enzymes.</title>
        <authorList>
            <person name="Chen B."/>
            <person name="Liu G."/>
            <person name="Chen Q."/>
            <person name="Wang H."/>
            <person name="Liu L."/>
            <person name="Tang K."/>
        </authorList>
    </citation>
    <scope>NUCLEOTIDE SEQUENCE</scope>
    <source>
        <strain evidence="2">TK19036</strain>
    </source>
</reference>
<evidence type="ECO:0000313" key="2">
    <source>
        <dbReference type="EMBL" id="WKN39708.1"/>
    </source>
</evidence>
<organism evidence="2">
    <name type="scientific">Roseihalotalea indica</name>
    <dbReference type="NCBI Taxonomy" id="2867963"/>
    <lineage>
        <taxon>Bacteria</taxon>
        <taxon>Pseudomonadati</taxon>
        <taxon>Bacteroidota</taxon>
        <taxon>Cytophagia</taxon>
        <taxon>Cytophagales</taxon>
        <taxon>Catalimonadaceae</taxon>
        <taxon>Roseihalotalea</taxon>
    </lineage>
</organism>
<dbReference type="CDD" id="cd03024">
    <property type="entry name" value="DsbA_FrnE"/>
    <property type="match status" value="1"/>
</dbReference>
<proteinExistence type="predicted"/>
<dbReference type="InterPro" id="IPR001853">
    <property type="entry name" value="DSBA-like_thioredoxin_dom"/>
</dbReference>
<dbReference type="Gene3D" id="3.40.30.10">
    <property type="entry name" value="Glutaredoxin"/>
    <property type="match status" value="1"/>
</dbReference>
<dbReference type="AlphaFoldDB" id="A0AA49GTM5"/>
<dbReference type="PANTHER" id="PTHR13887">
    <property type="entry name" value="GLUTATHIONE S-TRANSFERASE KAPPA"/>
    <property type="match status" value="1"/>
</dbReference>
<gene>
    <name evidence="2" type="ORF">K4G66_13505</name>
</gene>
<dbReference type="GO" id="GO:0016491">
    <property type="term" value="F:oxidoreductase activity"/>
    <property type="evidence" value="ECO:0007669"/>
    <property type="project" value="InterPro"/>
</dbReference>